<dbReference type="Proteomes" id="UP000603602">
    <property type="component" value="Unassembled WGS sequence"/>
</dbReference>
<keyword evidence="1" id="KW-0812">Transmembrane</keyword>
<evidence type="ECO:0000256" key="1">
    <source>
        <dbReference type="SAM" id="Phobius"/>
    </source>
</evidence>
<dbReference type="EMBL" id="JACYTO010000002">
    <property type="protein sequence ID" value="MBD8503316.1"/>
    <property type="molecule type" value="Genomic_DNA"/>
</dbReference>
<keyword evidence="3" id="KW-1185">Reference proteome</keyword>
<proteinExistence type="predicted"/>
<dbReference type="RefSeq" id="WP_187718162.1">
    <property type="nucleotide sequence ID" value="NZ_JACTAH010000002.1"/>
</dbReference>
<sequence length="190" mass="21235">MTEFFLAFWPNLASTVLGVVLGVPVALLLNRRFLEHQQQLERTESSERLGSAVDVLVDACEYNSKVLDRIAELALSGRAMRNVDLRLTTWDAVGAMLSGSFSDPELLQMLSHHWLRLKRLEDLNHEIFSREVVGMLPEIMAVELKVGYWQELHDNAINLSAHASQAADKLKKLKGTSAELTVDGKPSGIR</sequence>
<organism evidence="2 3">
    <name type="scientific">Thauera sedimentorum</name>
    <dbReference type="NCBI Taxonomy" id="2767595"/>
    <lineage>
        <taxon>Bacteria</taxon>
        <taxon>Pseudomonadati</taxon>
        <taxon>Pseudomonadota</taxon>
        <taxon>Betaproteobacteria</taxon>
        <taxon>Rhodocyclales</taxon>
        <taxon>Zoogloeaceae</taxon>
        <taxon>Thauera</taxon>
    </lineage>
</organism>
<accession>A0ABR9BDK6</accession>
<gene>
    <name evidence="2" type="ORF">IFO67_10525</name>
</gene>
<name>A0ABR9BDK6_9RHOO</name>
<protein>
    <submittedName>
        <fullName evidence="2">Uncharacterized protein</fullName>
    </submittedName>
</protein>
<keyword evidence="1" id="KW-1133">Transmembrane helix</keyword>
<feature type="transmembrane region" description="Helical" evidence="1">
    <location>
        <begin position="6"/>
        <end position="29"/>
    </location>
</feature>
<keyword evidence="1" id="KW-0472">Membrane</keyword>
<evidence type="ECO:0000313" key="3">
    <source>
        <dbReference type="Proteomes" id="UP000603602"/>
    </source>
</evidence>
<evidence type="ECO:0000313" key="2">
    <source>
        <dbReference type="EMBL" id="MBD8503316.1"/>
    </source>
</evidence>
<comment type="caution">
    <text evidence="2">The sequence shown here is derived from an EMBL/GenBank/DDBJ whole genome shotgun (WGS) entry which is preliminary data.</text>
</comment>
<reference evidence="3" key="1">
    <citation type="submission" date="2023-07" db="EMBL/GenBank/DDBJ databases">
        <title>Thauera sp. CAU 1555 isolated from sand of Yaerae Beach.</title>
        <authorList>
            <person name="Kim W."/>
        </authorList>
    </citation>
    <scope>NUCLEOTIDE SEQUENCE [LARGE SCALE GENOMIC DNA]</scope>
    <source>
        <strain evidence="3">CAU 1555</strain>
    </source>
</reference>